<keyword evidence="3" id="KW-1185">Reference proteome</keyword>
<evidence type="ECO:0000313" key="3">
    <source>
        <dbReference type="Proteomes" id="UP001218218"/>
    </source>
</evidence>
<comment type="caution">
    <text evidence="2">The sequence shown here is derived from an EMBL/GenBank/DDBJ whole genome shotgun (WGS) entry which is preliminary data.</text>
</comment>
<sequence>MWFLLLPFLLLSGVVYVQGADIIELSDMTLKLAQNQLEFNFAFNGNSGHHTCRTDDNGDVIDIVGECSVRIYIGPHLHQASTILKGPTYRTSSTPSPKSGQQEFRVRANGTIYNGVTALSNTTVLSSLPEVVNINQGAPDPCGNADLGAPNAAIEYALYKVDQLAGSLTDITVTIEMINNATGVSVGAQTLLRANFTSARNAGTFTAYSEEFYVKGANPPNCLGLAKVTPVAHTNAGSKIRPSALPSASAIRAFPRYSPTYIIQELSANQAQPEGDSKFPTETHGGQVFLTEVNRKFGKPSHPSNGEHPIWHTTTHISTMRSAYSTLTLLFFARISTIGSTGVSSFAGATSTFLFPPGGQTLTASDPFFPDDNHGRRGRRDSDSASCCQSRRFFSLINPATAGKPAAGFDMHHFGNLALWPPLESLGLPDASAKIPNGCQLDQRRATTIRFCDPPACDRINDEHRCNWATGISVDVGIQARRGDLNPLRAVATIAAHAIHHVLTPLPAILPY</sequence>
<dbReference type="EMBL" id="JARIHO010000009">
    <property type="protein sequence ID" value="KAJ7355346.1"/>
    <property type="molecule type" value="Genomic_DNA"/>
</dbReference>
<evidence type="ECO:0000256" key="1">
    <source>
        <dbReference type="SAM" id="SignalP"/>
    </source>
</evidence>
<proteinExistence type="predicted"/>
<gene>
    <name evidence="2" type="ORF">DFH08DRAFT_803394</name>
</gene>
<accession>A0AAD7ADR1</accession>
<feature type="signal peptide" evidence="1">
    <location>
        <begin position="1"/>
        <end position="19"/>
    </location>
</feature>
<reference evidence="2" key="1">
    <citation type="submission" date="2023-03" db="EMBL/GenBank/DDBJ databases">
        <title>Massive genome expansion in bonnet fungi (Mycena s.s.) driven by repeated elements and novel gene families across ecological guilds.</title>
        <authorList>
            <consortium name="Lawrence Berkeley National Laboratory"/>
            <person name="Harder C.B."/>
            <person name="Miyauchi S."/>
            <person name="Viragh M."/>
            <person name="Kuo A."/>
            <person name="Thoen E."/>
            <person name="Andreopoulos B."/>
            <person name="Lu D."/>
            <person name="Skrede I."/>
            <person name="Drula E."/>
            <person name="Henrissat B."/>
            <person name="Morin E."/>
            <person name="Kohler A."/>
            <person name="Barry K."/>
            <person name="LaButti K."/>
            <person name="Morin E."/>
            <person name="Salamov A."/>
            <person name="Lipzen A."/>
            <person name="Mereny Z."/>
            <person name="Hegedus B."/>
            <person name="Baldrian P."/>
            <person name="Stursova M."/>
            <person name="Weitz H."/>
            <person name="Taylor A."/>
            <person name="Grigoriev I.V."/>
            <person name="Nagy L.G."/>
            <person name="Martin F."/>
            <person name="Kauserud H."/>
        </authorList>
    </citation>
    <scope>NUCLEOTIDE SEQUENCE</scope>
    <source>
        <strain evidence="2">CBHHK002</strain>
    </source>
</reference>
<feature type="chain" id="PRO_5041897138" evidence="1">
    <location>
        <begin position="20"/>
        <end position="512"/>
    </location>
</feature>
<protein>
    <submittedName>
        <fullName evidence="2">Uncharacterized protein</fullName>
    </submittedName>
</protein>
<name>A0AAD7ADR1_9AGAR</name>
<dbReference type="AlphaFoldDB" id="A0AAD7ADR1"/>
<dbReference type="Proteomes" id="UP001218218">
    <property type="component" value="Unassembled WGS sequence"/>
</dbReference>
<organism evidence="2 3">
    <name type="scientific">Mycena albidolilacea</name>
    <dbReference type="NCBI Taxonomy" id="1033008"/>
    <lineage>
        <taxon>Eukaryota</taxon>
        <taxon>Fungi</taxon>
        <taxon>Dikarya</taxon>
        <taxon>Basidiomycota</taxon>
        <taxon>Agaricomycotina</taxon>
        <taxon>Agaricomycetes</taxon>
        <taxon>Agaricomycetidae</taxon>
        <taxon>Agaricales</taxon>
        <taxon>Marasmiineae</taxon>
        <taxon>Mycenaceae</taxon>
        <taxon>Mycena</taxon>
    </lineage>
</organism>
<keyword evidence="1" id="KW-0732">Signal</keyword>
<evidence type="ECO:0000313" key="2">
    <source>
        <dbReference type="EMBL" id="KAJ7355346.1"/>
    </source>
</evidence>